<evidence type="ECO:0000256" key="3">
    <source>
        <dbReference type="ARBA" id="ARBA00022692"/>
    </source>
</evidence>
<organism evidence="8 9">
    <name type="scientific">Crotalaria pallida</name>
    <name type="common">Smooth rattlebox</name>
    <name type="synonym">Crotalaria striata</name>
    <dbReference type="NCBI Taxonomy" id="3830"/>
    <lineage>
        <taxon>Eukaryota</taxon>
        <taxon>Viridiplantae</taxon>
        <taxon>Streptophyta</taxon>
        <taxon>Embryophyta</taxon>
        <taxon>Tracheophyta</taxon>
        <taxon>Spermatophyta</taxon>
        <taxon>Magnoliopsida</taxon>
        <taxon>eudicotyledons</taxon>
        <taxon>Gunneridae</taxon>
        <taxon>Pentapetalae</taxon>
        <taxon>rosids</taxon>
        <taxon>fabids</taxon>
        <taxon>Fabales</taxon>
        <taxon>Fabaceae</taxon>
        <taxon>Papilionoideae</taxon>
        <taxon>50 kb inversion clade</taxon>
        <taxon>genistoids sensu lato</taxon>
        <taxon>core genistoids</taxon>
        <taxon>Crotalarieae</taxon>
        <taxon>Crotalaria</taxon>
    </lineage>
</organism>
<evidence type="ECO:0000256" key="4">
    <source>
        <dbReference type="ARBA" id="ARBA00022989"/>
    </source>
</evidence>
<dbReference type="SUPFAM" id="SSF103481">
    <property type="entry name" value="Multidrug resistance efflux transporter EmrE"/>
    <property type="match status" value="2"/>
</dbReference>
<dbReference type="Pfam" id="PF00892">
    <property type="entry name" value="EamA"/>
    <property type="match status" value="2"/>
</dbReference>
<dbReference type="Proteomes" id="UP001372338">
    <property type="component" value="Unassembled WGS sequence"/>
</dbReference>
<feature type="domain" description="EamA" evidence="7">
    <location>
        <begin position="24"/>
        <end position="152"/>
    </location>
</feature>
<dbReference type="InterPro" id="IPR037185">
    <property type="entry name" value="EmrE-like"/>
</dbReference>
<feature type="domain" description="EamA" evidence="7">
    <location>
        <begin position="194"/>
        <end position="332"/>
    </location>
</feature>
<feature type="transmembrane region" description="Helical" evidence="6">
    <location>
        <begin position="315"/>
        <end position="333"/>
    </location>
</feature>
<feature type="transmembrane region" description="Helical" evidence="6">
    <location>
        <begin position="224"/>
        <end position="245"/>
    </location>
</feature>
<dbReference type="GO" id="GO:0022857">
    <property type="term" value="F:transmembrane transporter activity"/>
    <property type="evidence" value="ECO:0007669"/>
    <property type="project" value="InterPro"/>
</dbReference>
<keyword evidence="3 6" id="KW-0812">Transmembrane</keyword>
<reference evidence="8 9" key="1">
    <citation type="submission" date="2024-01" db="EMBL/GenBank/DDBJ databases">
        <title>The genomes of 5 underutilized Papilionoideae crops provide insights into root nodulation and disease resistanc.</title>
        <authorList>
            <person name="Yuan L."/>
        </authorList>
    </citation>
    <scope>NUCLEOTIDE SEQUENCE [LARGE SCALE GENOMIC DNA]</scope>
    <source>
        <strain evidence="8">ZHUSHIDOU_FW_LH</strain>
        <tissue evidence="8">Leaf</tissue>
    </source>
</reference>
<feature type="transmembrane region" description="Helical" evidence="6">
    <location>
        <begin position="251"/>
        <end position="276"/>
    </location>
</feature>
<dbReference type="EMBL" id="JAYWIO010000003">
    <property type="protein sequence ID" value="KAK7275667.1"/>
    <property type="molecule type" value="Genomic_DNA"/>
</dbReference>
<feature type="transmembrane region" description="Helical" evidence="6">
    <location>
        <begin position="143"/>
        <end position="163"/>
    </location>
</feature>
<comment type="similarity">
    <text evidence="2 6">Belongs to the drug/metabolite transporter (DMT) superfamily. Plant drug/metabolite exporter (P-DME) (TC 2.A.7.4) family.</text>
</comment>
<dbReference type="GO" id="GO:0016020">
    <property type="term" value="C:membrane"/>
    <property type="evidence" value="ECO:0007669"/>
    <property type="project" value="UniProtKB-SubCell"/>
</dbReference>
<gene>
    <name evidence="8" type="ORF">RIF29_16788</name>
</gene>
<evidence type="ECO:0000259" key="7">
    <source>
        <dbReference type="Pfam" id="PF00892"/>
    </source>
</evidence>
<accession>A0AAN9FFX8</accession>
<protein>
    <recommendedName>
        <fullName evidence="6">WAT1-related protein</fullName>
    </recommendedName>
</protein>
<keyword evidence="5 6" id="KW-0472">Membrane</keyword>
<feature type="transmembrane region" description="Helical" evidence="6">
    <location>
        <begin position="112"/>
        <end position="131"/>
    </location>
</feature>
<comment type="subcellular location">
    <subcellularLocation>
        <location evidence="1 6">Membrane</location>
        <topology evidence="1 6">Multi-pass membrane protein</topology>
    </subcellularLocation>
</comment>
<keyword evidence="9" id="KW-1185">Reference proteome</keyword>
<feature type="transmembrane region" description="Helical" evidence="6">
    <location>
        <begin position="288"/>
        <end position="309"/>
    </location>
</feature>
<evidence type="ECO:0000313" key="9">
    <source>
        <dbReference type="Proteomes" id="UP001372338"/>
    </source>
</evidence>
<keyword evidence="4 6" id="KW-1133">Transmembrane helix</keyword>
<comment type="caution">
    <text evidence="8">The sequence shown here is derived from an EMBL/GenBank/DDBJ whole genome shotgun (WGS) entry which is preliminary data.</text>
</comment>
<sequence>MDNEVQNAGGKLNLFRKLKPYVCMVSLQFGFAGMYIITMVSFKHGMNHWVLSVYRHVVATLIMAPFALVLERKIRPKMTLPIFLRLAVLGFLEPVLDQNLYNMGMKYTSTTFASATVNVLPAITFIMALVFRLETVNLKKIHSLAKVIGTAVTVSGAMVMTLYKGPELQIIKGQGGSQHDSSASAEASTQHWLLGTLMLICSCGGWASFFILQNFTLKMYPAELSMTSWICFLGIFEGAIATFIFERDMSVWSIGMDSRLLACVYSGVVCSGMAYYVQGVVTRERGPVFVTSFSPLCMIITAALGSIVLAEQVHLGSIIGAIIIVCGLYTVVWGKSKDIVNTNAGKGEGQELPIKDSTRSGSNIFDSLEVNVPAQMKGAGKNVPPSART</sequence>
<feature type="transmembrane region" description="Helical" evidence="6">
    <location>
        <begin position="53"/>
        <end position="70"/>
    </location>
</feature>
<feature type="transmembrane region" description="Helical" evidence="6">
    <location>
        <begin position="21"/>
        <end position="41"/>
    </location>
</feature>
<dbReference type="AlphaFoldDB" id="A0AAN9FFX8"/>
<dbReference type="InterPro" id="IPR030184">
    <property type="entry name" value="WAT1-related"/>
</dbReference>
<evidence type="ECO:0000313" key="8">
    <source>
        <dbReference type="EMBL" id="KAK7275667.1"/>
    </source>
</evidence>
<evidence type="ECO:0000256" key="2">
    <source>
        <dbReference type="ARBA" id="ARBA00007635"/>
    </source>
</evidence>
<evidence type="ECO:0000256" key="6">
    <source>
        <dbReference type="RuleBase" id="RU363077"/>
    </source>
</evidence>
<feature type="transmembrane region" description="Helical" evidence="6">
    <location>
        <begin position="192"/>
        <end position="212"/>
    </location>
</feature>
<proteinExistence type="inferred from homology"/>
<feature type="transmembrane region" description="Helical" evidence="6">
    <location>
        <begin position="82"/>
        <end position="100"/>
    </location>
</feature>
<dbReference type="PANTHER" id="PTHR31218">
    <property type="entry name" value="WAT1-RELATED PROTEIN"/>
    <property type="match status" value="1"/>
</dbReference>
<name>A0AAN9FFX8_CROPI</name>
<evidence type="ECO:0000256" key="5">
    <source>
        <dbReference type="ARBA" id="ARBA00023136"/>
    </source>
</evidence>
<dbReference type="InterPro" id="IPR000620">
    <property type="entry name" value="EamA_dom"/>
</dbReference>
<evidence type="ECO:0000256" key="1">
    <source>
        <dbReference type="ARBA" id="ARBA00004141"/>
    </source>
</evidence>